<evidence type="ECO:0000256" key="2">
    <source>
        <dbReference type="SAM" id="SignalP"/>
    </source>
</evidence>
<name>A0AA39LU14_9BILA</name>
<dbReference type="CDD" id="cd00054">
    <property type="entry name" value="EGF_CA"/>
    <property type="match status" value="1"/>
</dbReference>
<sequence length="480" mass="52666">MRLLLAPLLLLLLFLLRSVFGVVETVPAVRVVRFQVDYPDADVSLVNKHNKWTTILRNSVLASLRFINKHWLICGGTELEKRTNDCGKLQVSGEVVDNNHYRVNMTFITERDPIRNSKVDATSTVFGVLQIGLKGGIFQYTNALRALGKPAQTLGFDEAFFCYRGSTLYQQDRCRSLAGLCEAGQYHNETLERCALCPKGTYQSHSGRGYCISCGYSYTTQDVGARSIDQCILECQPGYRIDRKANQCVPCGFHHFQPTKGQSSCLRCPEGTVATTTTATSRSECMTSCGAGLRRKEGATGVCEPCPKGTYKSERDLSCQSCPEAVTTTVTGATDIKQCNLPNCEPGSYLNHRQRKCELCKIGEFQGSRGATSCKSCKAGFTTKTTGATGEAECVSTNQCTNGEHQCHWLAQCFDLPDVEGKMNYGCKCHPGFVGNGFTCVDVCFNFCENGGKCVKNSTGQAKCVCQRGFVGRRCEVFDS</sequence>
<dbReference type="PROSITE" id="PS50026">
    <property type="entry name" value="EGF_3"/>
    <property type="match status" value="2"/>
</dbReference>
<accession>A0AA39LU14</accession>
<feature type="domain" description="EGF-like" evidence="3">
    <location>
        <begin position="441"/>
        <end position="476"/>
    </location>
</feature>
<protein>
    <recommendedName>
        <fullName evidence="3">EGF-like domain-containing protein</fullName>
    </recommendedName>
</protein>
<dbReference type="GO" id="GO:0007165">
    <property type="term" value="P:signal transduction"/>
    <property type="evidence" value="ECO:0007669"/>
    <property type="project" value="TreeGrafter"/>
</dbReference>
<dbReference type="PROSITE" id="PS00022">
    <property type="entry name" value="EGF_1"/>
    <property type="match status" value="1"/>
</dbReference>
<dbReference type="Pfam" id="PF07699">
    <property type="entry name" value="Ephrin_rec_like"/>
    <property type="match status" value="4"/>
</dbReference>
<dbReference type="InterPro" id="IPR052071">
    <property type="entry name" value="SCUB_EGF-like_domain"/>
</dbReference>
<dbReference type="SMART" id="SM00181">
    <property type="entry name" value="EGF"/>
    <property type="match status" value="4"/>
</dbReference>
<dbReference type="Gene3D" id="2.10.50.10">
    <property type="entry name" value="Tumor Necrosis Factor Receptor, subunit A, domain 2"/>
    <property type="match status" value="3"/>
</dbReference>
<keyword evidence="1" id="KW-1015">Disulfide bond</keyword>
<dbReference type="EMBL" id="JAUCMV010000003">
    <property type="protein sequence ID" value="KAK0410116.1"/>
    <property type="molecule type" value="Genomic_DNA"/>
</dbReference>
<dbReference type="PANTHER" id="PTHR24046:SF5">
    <property type="entry name" value="EGF-LIKE DOMAIN-CONTAINING PROTEIN"/>
    <property type="match status" value="1"/>
</dbReference>
<dbReference type="InterPro" id="IPR011641">
    <property type="entry name" value="Tyr-kin_ephrin_A/B_rcpt-like"/>
</dbReference>
<dbReference type="SUPFAM" id="SSF57196">
    <property type="entry name" value="EGF/Laminin"/>
    <property type="match status" value="1"/>
</dbReference>
<evidence type="ECO:0000259" key="3">
    <source>
        <dbReference type="PROSITE" id="PS50026"/>
    </source>
</evidence>
<dbReference type="GO" id="GO:0009986">
    <property type="term" value="C:cell surface"/>
    <property type="evidence" value="ECO:0007669"/>
    <property type="project" value="TreeGrafter"/>
</dbReference>
<dbReference type="Gene3D" id="2.10.25.10">
    <property type="entry name" value="Laminin"/>
    <property type="match status" value="2"/>
</dbReference>
<dbReference type="AlphaFoldDB" id="A0AA39LU14"/>
<evidence type="ECO:0000313" key="4">
    <source>
        <dbReference type="EMBL" id="KAK0410116.1"/>
    </source>
</evidence>
<comment type="caution">
    <text evidence="4">The sequence shown here is derived from an EMBL/GenBank/DDBJ whole genome shotgun (WGS) entry which is preliminary data.</text>
</comment>
<dbReference type="SUPFAM" id="SSF57184">
    <property type="entry name" value="Growth factor receptor domain"/>
    <property type="match status" value="2"/>
</dbReference>
<feature type="disulfide bond" evidence="1">
    <location>
        <begin position="444"/>
        <end position="454"/>
    </location>
</feature>
<dbReference type="SMART" id="SM01411">
    <property type="entry name" value="Ephrin_rec_like"/>
    <property type="match status" value="4"/>
</dbReference>
<keyword evidence="5" id="KW-1185">Reference proteome</keyword>
<reference evidence="4" key="1">
    <citation type="submission" date="2023-06" db="EMBL/GenBank/DDBJ databases">
        <title>Genomic analysis of the entomopathogenic nematode Steinernema hermaphroditum.</title>
        <authorList>
            <person name="Schwarz E.M."/>
            <person name="Heppert J.K."/>
            <person name="Baniya A."/>
            <person name="Schwartz H.T."/>
            <person name="Tan C.-H."/>
            <person name="Antoshechkin I."/>
            <person name="Sternberg P.W."/>
            <person name="Goodrich-Blair H."/>
            <person name="Dillman A.R."/>
        </authorList>
    </citation>
    <scope>NUCLEOTIDE SEQUENCE</scope>
    <source>
        <strain evidence="4">PS9179</strain>
        <tissue evidence="4">Whole animal</tissue>
    </source>
</reference>
<organism evidence="4 5">
    <name type="scientific">Steinernema hermaphroditum</name>
    <dbReference type="NCBI Taxonomy" id="289476"/>
    <lineage>
        <taxon>Eukaryota</taxon>
        <taxon>Metazoa</taxon>
        <taxon>Ecdysozoa</taxon>
        <taxon>Nematoda</taxon>
        <taxon>Chromadorea</taxon>
        <taxon>Rhabditida</taxon>
        <taxon>Tylenchina</taxon>
        <taxon>Panagrolaimomorpha</taxon>
        <taxon>Strongyloidoidea</taxon>
        <taxon>Steinernematidae</taxon>
        <taxon>Steinernema</taxon>
    </lineage>
</organism>
<dbReference type="InterPro" id="IPR000742">
    <property type="entry name" value="EGF"/>
</dbReference>
<dbReference type="PANTHER" id="PTHR24046">
    <property type="entry name" value="SIGNAL PEPTIDE, CUB AND EGF-LIKE DOMAIN-CONTAINING"/>
    <property type="match status" value="1"/>
</dbReference>
<feature type="domain" description="EGF-like" evidence="3">
    <location>
        <begin position="396"/>
        <end position="439"/>
    </location>
</feature>
<keyword evidence="1" id="KW-0245">EGF-like domain</keyword>
<comment type="caution">
    <text evidence="1">Lacks conserved residue(s) required for the propagation of feature annotation.</text>
</comment>
<dbReference type="Proteomes" id="UP001175271">
    <property type="component" value="Unassembled WGS sequence"/>
</dbReference>
<feature type="disulfide bond" evidence="1">
    <location>
        <begin position="466"/>
        <end position="475"/>
    </location>
</feature>
<feature type="signal peptide" evidence="2">
    <location>
        <begin position="1"/>
        <end position="21"/>
    </location>
</feature>
<evidence type="ECO:0000256" key="1">
    <source>
        <dbReference type="PROSITE-ProRule" id="PRU00076"/>
    </source>
</evidence>
<keyword evidence="2" id="KW-0732">Signal</keyword>
<dbReference type="PROSITE" id="PS01186">
    <property type="entry name" value="EGF_2"/>
    <property type="match status" value="1"/>
</dbReference>
<dbReference type="InterPro" id="IPR009030">
    <property type="entry name" value="Growth_fac_rcpt_cys_sf"/>
</dbReference>
<dbReference type="GO" id="GO:0005615">
    <property type="term" value="C:extracellular space"/>
    <property type="evidence" value="ECO:0007669"/>
    <property type="project" value="TreeGrafter"/>
</dbReference>
<feature type="chain" id="PRO_5041276646" description="EGF-like domain-containing protein" evidence="2">
    <location>
        <begin position="22"/>
        <end position="480"/>
    </location>
</feature>
<gene>
    <name evidence="4" type="ORF">QR680_004956</name>
</gene>
<proteinExistence type="predicted"/>
<evidence type="ECO:0000313" key="5">
    <source>
        <dbReference type="Proteomes" id="UP001175271"/>
    </source>
</evidence>